<comment type="subunit">
    <text evidence="6">Part of the ribosomal stalk of the 50S ribosomal subunit. The N-terminus interacts with L11 and the large rRNA to form the base of the stalk. The C-terminus forms an elongated spine to which L12 dimers bind in a sequential fashion forming a multimeric L10(L12)X complex.</text>
</comment>
<dbReference type="CDD" id="cd05797">
    <property type="entry name" value="Ribosomal_L10"/>
    <property type="match status" value="1"/>
</dbReference>
<reference evidence="8" key="1">
    <citation type="submission" date="2020-10" db="EMBL/GenBank/DDBJ databases">
        <authorList>
            <person name="Gilroy R."/>
        </authorList>
    </citation>
    <scope>NUCLEOTIDE SEQUENCE</scope>
    <source>
        <strain evidence="8">35461</strain>
    </source>
</reference>
<dbReference type="GO" id="GO:0005840">
    <property type="term" value="C:ribosome"/>
    <property type="evidence" value="ECO:0007669"/>
    <property type="project" value="UniProtKB-KW"/>
</dbReference>
<proteinExistence type="inferred from homology"/>
<comment type="similarity">
    <text evidence="2 6">Belongs to the universal ribosomal protein uL10 family.</text>
</comment>
<keyword evidence="3 6" id="KW-0689">Ribosomal protein</keyword>
<dbReference type="GO" id="GO:0070180">
    <property type="term" value="F:large ribosomal subunit rRNA binding"/>
    <property type="evidence" value="ECO:0007669"/>
    <property type="project" value="UniProtKB-UniRule"/>
</dbReference>
<dbReference type="Proteomes" id="UP000886845">
    <property type="component" value="Unassembled WGS sequence"/>
</dbReference>
<organism evidence="8 9">
    <name type="scientific">Candidatus Spyradenecus faecavium</name>
    <dbReference type="NCBI Taxonomy" id="2840947"/>
    <lineage>
        <taxon>Bacteria</taxon>
        <taxon>Pseudomonadati</taxon>
        <taxon>Lentisphaerota</taxon>
        <taxon>Lentisphaeria</taxon>
        <taxon>Lentisphaerales</taxon>
        <taxon>Lentisphaeraceae</taxon>
        <taxon>Lentisphaeraceae incertae sedis</taxon>
        <taxon>Candidatus Spyradenecus</taxon>
    </lineage>
</organism>
<comment type="function">
    <text evidence="1 6">Forms part of the ribosomal stalk, playing a central role in the interaction of the ribosome with GTP-bound translation factors.</text>
</comment>
<reference evidence="8" key="2">
    <citation type="journal article" date="2021" name="PeerJ">
        <title>Extensive microbial diversity within the chicken gut microbiome revealed by metagenomics and culture.</title>
        <authorList>
            <person name="Gilroy R."/>
            <person name="Ravi A."/>
            <person name="Getino M."/>
            <person name="Pursley I."/>
            <person name="Horton D.L."/>
            <person name="Alikhan N.F."/>
            <person name="Baker D."/>
            <person name="Gharbi K."/>
            <person name="Hall N."/>
            <person name="Watson M."/>
            <person name="Adriaenssens E.M."/>
            <person name="Foster-Nyarko E."/>
            <person name="Jarju S."/>
            <person name="Secka A."/>
            <person name="Antonio M."/>
            <person name="Oren A."/>
            <person name="Chaudhuri R.R."/>
            <person name="La Ragione R."/>
            <person name="Hildebrand F."/>
            <person name="Pallen M.J."/>
        </authorList>
    </citation>
    <scope>NUCLEOTIDE SEQUENCE</scope>
    <source>
        <strain evidence="8">35461</strain>
    </source>
</reference>
<protein>
    <recommendedName>
        <fullName evidence="5 6">Large ribosomal subunit protein uL10</fullName>
    </recommendedName>
</protein>
<evidence type="ECO:0000256" key="4">
    <source>
        <dbReference type="ARBA" id="ARBA00023274"/>
    </source>
</evidence>
<dbReference type="Pfam" id="PF00466">
    <property type="entry name" value="Ribosomal_L10"/>
    <property type="match status" value="1"/>
</dbReference>
<evidence type="ECO:0000256" key="3">
    <source>
        <dbReference type="ARBA" id="ARBA00022980"/>
    </source>
</evidence>
<evidence type="ECO:0000313" key="9">
    <source>
        <dbReference type="Proteomes" id="UP000886845"/>
    </source>
</evidence>
<evidence type="ECO:0000256" key="6">
    <source>
        <dbReference type="HAMAP-Rule" id="MF_00362"/>
    </source>
</evidence>
<dbReference type="Gene3D" id="3.30.70.1730">
    <property type="match status" value="1"/>
</dbReference>
<dbReference type="AlphaFoldDB" id="A0A9D1T2V3"/>
<dbReference type="InterPro" id="IPR047865">
    <property type="entry name" value="Ribosomal_uL10_bac_type"/>
</dbReference>
<dbReference type="InterPro" id="IPR001790">
    <property type="entry name" value="Ribosomal_uL10"/>
</dbReference>
<evidence type="ECO:0000313" key="8">
    <source>
        <dbReference type="EMBL" id="HIV09386.1"/>
    </source>
</evidence>
<accession>A0A9D1T2V3</accession>
<evidence type="ECO:0000256" key="7">
    <source>
        <dbReference type="SAM" id="MobiDB-lite"/>
    </source>
</evidence>
<keyword evidence="6" id="KW-0694">RNA-binding</keyword>
<dbReference type="NCBIfam" id="NF000955">
    <property type="entry name" value="PRK00099.1-1"/>
    <property type="match status" value="1"/>
</dbReference>
<keyword evidence="6" id="KW-0699">rRNA-binding</keyword>
<feature type="region of interest" description="Disordered" evidence="7">
    <location>
        <begin position="160"/>
        <end position="179"/>
    </location>
</feature>
<evidence type="ECO:0000256" key="5">
    <source>
        <dbReference type="ARBA" id="ARBA00035202"/>
    </source>
</evidence>
<gene>
    <name evidence="6" type="primary">rplJ</name>
    <name evidence="8" type="ORF">IAC79_04655</name>
</gene>
<dbReference type="SUPFAM" id="SSF160369">
    <property type="entry name" value="Ribosomal protein L10-like"/>
    <property type="match status" value="1"/>
</dbReference>
<dbReference type="GO" id="GO:0006412">
    <property type="term" value="P:translation"/>
    <property type="evidence" value="ECO:0007669"/>
    <property type="project" value="UniProtKB-UniRule"/>
</dbReference>
<dbReference type="InterPro" id="IPR022973">
    <property type="entry name" value="Ribosomal_uL10_bac"/>
</dbReference>
<dbReference type="InterPro" id="IPR043141">
    <property type="entry name" value="Ribosomal_uL10-like_sf"/>
</dbReference>
<dbReference type="HAMAP" id="MF_00362">
    <property type="entry name" value="Ribosomal_uL10"/>
    <property type="match status" value="1"/>
</dbReference>
<evidence type="ECO:0000256" key="1">
    <source>
        <dbReference type="ARBA" id="ARBA00002633"/>
    </source>
</evidence>
<evidence type="ECO:0000256" key="2">
    <source>
        <dbReference type="ARBA" id="ARBA00008889"/>
    </source>
</evidence>
<dbReference type="PANTHER" id="PTHR11560">
    <property type="entry name" value="39S RIBOSOMAL PROTEIN L10, MITOCHONDRIAL"/>
    <property type="match status" value="1"/>
</dbReference>
<sequence length="179" mass="18813">MSNQKKRPEVVAIYNEVADFLTGKEFAFLLNFGGLTVAQIGDLRRQLLDKGARMMVIKNTFIAKILAERGIQFPEGVLSGPTAVIAGQGDIADAAKTVVDFVKKNEKATIKAGLMGDTAITDAQVNTLSELISLAAQQARLLGTLQAPASKMARVLQAKVDKEGAPASADGNTDGTPAA</sequence>
<name>A0A9D1T2V3_9BACT</name>
<feature type="compositionally biased region" description="Polar residues" evidence="7">
    <location>
        <begin position="170"/>
        <end position="179"/>
    </location>
</feature>
<dbReference type="GO" id="GO:1990904">
    <property type="term" value="C:ribonucleoprotein complex"/>
    <property type="evidence" value="ECO:0007669"/>
    <property type="project" value="UniProtKB-KW"/>
</dbReference>
<comment type="caution">
    <text evidence="8">The sequence shown here is derived from an EMBL/GenBank/DDBJ whole genome shotgun (WGS) entry which is preliminary data.</text>
</comment>
<dbReference type="EMBL" id="DVOR01000149">
    <property type="protein sequence ID" value="HIV09386.1"/>
    <property type="molecule type" value="Genomic_DNA"/>
</dbReference>
<keyword evidence="4 6" id="KW-0687">Ribonucleoprotein</keyword>